<dbReference type="Proteomes" id="UP001198806">
    <property type="component" value="Unassembled WGS sequence"/>
</dbReference>
<dbReference type="PROSITE" id="PS51257">
    <property type="entry name" value="PROKAR_LIPOPROTEIN"/>
    <property type="match status" value="1"/>
</dbReference>
<feature type="chain" id="PRO_5043056274" evidence="1">
    <location>
        <begin position="21"/>
        <end position="350"/>
    </location>
</feature>
<dbReference type="AlphaFoldDB" id="A0AAP2Q7H1"/>
<dbReference type="Gene3D" id="2.60.40.2630">
    <property type="match status" value="1"/>
</dbReference>
<proteinExistence type="predicted"/>
<feature type="signal peptide" evidence="1">
    <location>
        <begin position="1"/>
        <end position="20"/>
    </location>
</feature>
<organism evidence="2 3">
    <name type="scientific">Parabacteroides distasonis</name>
    <dbReference type="NCBI Taxonomy" id="823"/>
    <lineage>
        <taxon>Bacteria</taxon>
        <taxon>Pseudomonadati</taxon>
        <taxon>Bacteroidota</taxon>
        <taxon>Bacteroidia</taxon>
        <taxon>Bacteroidales</taxon>
        <taxon>Tannerellaceae</taxon>
        <taxon>Parabacteroides</taxon>
    </lineage>
</organism>
<sequence>MKKILTMAAVALLAASCSNDKDVITPDLGTANAPVAIKLTQSVEGLTTKAPITSGSQVEGIVVMVDVATGEGHPAHDWASFNPVYKNEIDASTKVLKTRANVAGAVFTAGKETDITLTPTLYYDNAQASPKNSHITAVVPSGTIESSKVVFGKVDGLQDVMTIGTDQDAGTAALPSQEGCKLTFSHKTTQLVFAASYTSVADNKGEWAGKDVSIKSIKVLGTQLPQSVNLTNGDVNWATASDFSVPNITTTTLSTTASTISPAVMLAPSNDIKLNVTINVGGTDRTFLNVPVMDSKNAGEKLNAQEGYAHTVTLNITEPDKPTGDNVKALEVKATVNKWKQGNGGTVDLK</sequence>
<evidence type="ECO:0000313" key="2">
    <source>
        <dbReference type="EMBL" id="MCB6518472.1"/>
    </source>
</evidence>
<gene>
    <name evidence="2" type="ORF">LI194_11750</name>
</gene>
<evidence type="ECO:0000256" key="1">
    <source>
        <dbReference type="SAM" id="SignalP"/>
    </source>
</evidence>
<accession>A0AAP2Q7H1</accession>
<keyword evidence="1" id="KW-0732">Signal</keyword>
<protein>
    <submittedName>
        <fullName evidence="2">Fimbrillin family protein</fullName>
    </submittedName>
</protein>
<name>A0AAP2Q7H1_PARDI</name>
<dbReference type="RefSeq" id="WP_158532592.1">
    <property type="nucleotide sequence ID" value="NZ_JAHOOC010000004.1"/>
</dbReference>
<evidence type="ECO:0000313" key="3">
    <source>
        <dbReference type="Proteomes" id="UP001198806"/>
    </source>
</evidence>
<comment type="caution">
    <text evidence="2">The sequence shown here is derived from an EMBL/GenBank/DDBJ whole genome shotgun (WGS) entry which is preliminary data.</text>
</comment>
<dbReference type="EMBL" id="JAJCNI010000013">
    <property type="protein sequence ID" value="MCB6518472.1"/>
    <property type="molecule type" value="Genomic_DNA"/>
</dbReference>
<reference evidence="2" key="1">
    <citation type="submission" date="2021-10" db="EMBL/GenBank/DDBJ databases">
        <title>Collection of gut derived symbiotic bacterial strains cultured from healthy donors.</title>
        <authorList>
            <person name="Lin H."/>
            <person name="Littmann E."/>
            <person name="Kohout C."/>
            <person name="Pamer E.G."/>
        </authorList>
    </citation>
    <scope>NUCLEOTIDE SEQUENCE</scope>
    <source>
        <strain evidence="2">DFI.2.94</strain>
    </source>
</reference>